<dbReference type="InterPro" id="IPR053137">
    <property type="entry name" value="NLR-like"/>
</dbReference>
<dbReference type="SUPFAM" id="SSF53167">
    <property type="entry name" value="Purine and uridine phosphorylases"/>
    <property type="match status" value="1"/>
</dbReference>
<comment type="caution">
    <text evidence="1">The sequence shown here is derived from an EMBL/GenBank/DDBJ whole genome shotgun (WGS) entry which is preliminary data.</text>
</comment>
<dbReference type="Gene3D" id="3.40.50.1580">
    <property type="entry name" value="Nucleoside phosphorylase domain"/>
    <property type="match status" value="1"/>
</dbReference>
<dbReference type="GO" id="GO:0009116">
    <property type="term" value="P:nucleoside metabolic process"/>
    <property type="evidence" value="ECO:0007669"/>
    <property type="project" value="InterPro"/>
</dbReference>
<dbReference type="GeneID" id="19193851"/>
<dbReference type="AlphaFoldDB" id="W9WIP8"/>
<evidence type="ECO:0008006" key="3">
    <source>
        <dbReference type="Google" id="ProtNLM"/>
    </source>
</evidence>
<organism evidence="1 2">
    <name type="scientific">Cladophialophora psammophila CBS 110553</name>
    <dbReference type="NCBI Taxonomy" id="1182543"/>
    <lineage>
        <taxon>Eukaryota</taxon>
        <taxon>Fungi</taxon>
        <taxon>Dikarya</taxon>
        <taxon>Ascomycota</taxon>
        <taxon>Pezizomycotina</taxon>
        <taxon>Eurotiomycetes</taxon>
        <taxon>Chaetothyriomycetidae</taxon>
        <taxon>Chaetothyriales</taxon>
        <taxon>Herpotrichiellaceae</taxon>
        <taxon>Cladophialophora</taxon>
    </lineage>
</organism>
<evidence type="ECO:0000313" key="2">
    <source>
        <dbReference type="Proteomes" id="UP000019471"/>
    </source>
</evidence>
<dbReference type="InterPro" id="IPR035994">
    <property type="entry name" value="Nucleoside_phosphorylase_sf"/>
</dbReference>
<reference evidence="1 2" key="1">
    <citation type="submission" date="2013-03" db="EMBL/GenBank/DDBJ databases">
        <title>The Genome Sequence of Cladophialophora psammophila CBS 110553.</title>
        <authorList>
            <consortium name="The Broad Institute Genomics Platform"/>
            <person name="Cuomo C."/>
            <person name="de Hoog S."/>
            <person name="Gorbushina A."/>
            <person name="Walker B."/>
            <person name="Young S.K."/>
            <person name="Zeng Q."/>
            <person name="Gargeya S."/>
            <person name="Fitzgerald M."/>
            <person name="Haas B."/>
            <person name="Abouelleil A."/>
            <person name="Allen A.W."/>
            <person name="Alvarado L."/>
            <person name="Arachchi H.M."/>
            <person name="Berlin A.M."/>
            <person name="Chapman S.B."/>
            <person name="Gainer-Dewar J."/>
            <person name="Goldberg J."/>
            <person name="Griggs A."/>
            <person name="Gujja S."/>
            <person name="Hansen M."/>
            <person name="Howarth C."/>
            <person name="Imamovic A."/>
            <person name="Ireland A."/>
            <person name="Larimer J."/>
            <person name="McCowan C."/>
            <person name="Murphy C."/>
            <person name="Pearson M."/>
            <person name="Poon T.W."/>
            <person name="Priest M."/>
            <person name="Roberts A."/>
            <person name="Saif S."/>
            <person name="Shea T."/>
            <person name="Sisk P."/>
            <person name="Sykes S."/>
            <person name="Wortman J."/>
            <person name="Nusbaum C."/>
            <person name="Birren B."/>
        </authorList>
    </citation>
    <scope>NUCLEOTIDE SEQUENCE [LARGE SCALE GENOMIC DNA]</scope>
    <source>
        <strain evidence="1 2">CBS 110553</strain>
    </source>
</reference>
<dbReference type="GO" id="GO:0003824">
    <property type="term" value="F:catalytic activity"/>
    <property type="evidence" value="ECO:0007669"/>
    <property type="project" value="InterPro"/>
</dbReference>
<dbReference type="HOGENOM" id="CLU_1959345_0_0_1"/>
<proteinExistence type="predicted"/>
<gene>
    <name evidence="1" type="ORF">A1O5_09154</name>
</gene>
<dbReference type="STRING" id="1182543.W9WIP8"/>
<keyword evidence="2" id="KW-1185">Reference proteome</keyword>
<dbReference type="OrthoDB" id="4363784at2759"/>
<evidence type="ECO:0000313" key="1">
    <source>
        <dbReference type="EMBL" id="EXJ67808.1"/>
    </source>
</evidence>
<sequence>MEAAGLMDSFPCLVMRGICDYADSHKNNQRQSYAAATAAAFMKEMLSVIPPRGRRKFFAAVYPAHWTITRPANTFTGREKILSGQEVIVHDAIKRPIRQSLYRIVISDIGGQSKSELCLQLAQCLRQL</sequence>
<dbReference type="EMBL" id="AMGX01000015">
    <property type="protein sequence ID" value="EXJ67808.1"/>
    <property type="molecule type" value="Genomic_DNA"/>
</dbReference>
<dbReference type="PANTHER" id="PTHR46082:SF11">
    <property type="entry name" value="AAA+ ATPASE DOMAIN-CONTAINING PROTEIN-RELATED"/>
    <property type="match status" value="1"/>
</dbReference>
<protein>
    <recommendedName>
        <fullName evidence="3">Nucleoside phosphorylase domain-containing protein</fullName>
    </recommendedName>
</protein>
<name>W9WIP8_9EURO</name>
<dbReference type="PANTHER" id="PTHR46082">
    <property type="entry name" value="ATP/GTP-BINDING PROTEIN-RELATED"/>
    <property type="match status" value="1"/>
</dbReference>
<dbReference type="RefSeq" id="XP_007747924.1">
    <property type="nucleotide sequence ID" value="XM_007749734.1"/>
</dbReference>
<accession>W9WIP8</accession>
<dbReference type="Proteomes" id="UP000019471">
    <property type="component" value="Unassembled WGS sequence"/>
</dbReference>